<evidence type="ECO:0000313" key="8">
    <source>
        <dbReference type="Proteomes" id="UP000226442"/>
    </source>
</evidence>
<keyword evidence="2" id="KW-0808">Transferase</keyword>
<dbReference type="SUPFAM" id="SSF53448">
    <property type="entry name" value="Nucleotide-diphospho-sugar transferases"/>
    <property type="match status" value="2"/>
</dbReference>
<dbReference type="Gene3D" id="3.40.50.11380">
    <property type="match status" value="1"/>
</dbReference>
<dbReference type="InterPro" id="IPR050834">
    <property type="entry name" value="Glycosyltransf_2"/>
</dbReference>
<evidence type="ECO:0000259" key="5">
    <source>
        <dbReference type="Pfam" id="PF00535"/>
    </source>
</evidence>
<feature type="domain" description="Glycosyltransferase 2-like" evidence="5">
    <location>
        <begin position="557"/>
        <end position="676"/>
    </location>
</feature>
<dbReference type="PANTHER" id="PTHR43685:SF2">
    <property type="entry name" value="GLYCOSYLTRANSFERASE 2-LIKE DOMAIN-CONTAINING PROTEIN"/>
    <property type="match status" value="1"/>
</dbReference>
<evidence type="ECO:0000256" key="3">
    <source>
        <dbReference type="ARBA" id="ARBA00022737"/>
    </source>
</evidence>
<evidence type="ECO:0000256" key="4">
    <source>
        <dbReference type="ARBA" id="ARBA00022803"/>
    </source>
</evidence>
<comment type="pathway">
    <text evidence="1">Protein modification; protein glycosylation.</text>
</comment>
<comment type="caution">
    <text evidence="7">The sequence shown here is derived from an EMBL/GenBank/DDBJ whole genome shotgun (WGS) entry which is preliminary data.</text>
</comment>
<evidence type="ECO:0008006" key="9">
    <source>
        <dbReference type="Google" id="ProtNLM"/>
    </source>
</evidence>
<dbReference type="Gene3D" id="3.90.550.10">
    <property type="entry name" value="Spore Coat Polysaccharide Biosynthesis Protein SpsA, Chain A"/>
    <property type="match status" value="2"/>
</dbReference>
<dbReference type="Gene3D" id="3.40.50.2000">
    <property type="entry name" value="Glycogen Phosphorylase B"/>
    <property type="match status" value="1"/>
</dbReference>
<evidence type="ECO:0000313" key="7">
    <source>
        <dbReference type="EMBL" id="PHX56267.1"/>
    </source>
</evidence>
<keyword evidence="4" id="KW-0802">TPR repeat</keyword>
<gene>
    <name evidence="7" type="ORF">CP500_006270</name>
</gene>
<dbReference type="CDD" id="cd00761">
    <property type="entry name" value="Glyco_tranf_GTA_type"/>
    <property type="match status" value="2"/>
</dbReference>
<dbReference type="InterPro" id="IPR029489">
    <property type="entry name" value="OGT/SEC/SPY_C"/>
</dbReference>
<evidence type="ECO:0000256" key="2">
    <source>
        <dbReference type="ARBA" id="ARBA00022679"/>
    </source>
</evidence>
<dbReference type="PANTHER" id="PTHR43685">
    <property type="entry name" value="GLYCOSYLTRANSFERASE"/>
    <property type="match status" value="1"/>
</dbReference>
<feature type="domain" description="Glycosyltransferase 2-like" evidence="5">
    <location>
        <begin position="284"/>
        <end position="401"/>
    </location>
</feature>
<dbReference type="InterPro" id="IPR001173">
    <property type="entry name" value="Glyco_trans_2-like"/>
</dbReference>
<keyword evidence="8" id="KW-1185">Reference proteome</keyword>
<reference evidence="7" key="1">
    <citation type="submission" date="2017-10" db="EMBL/GenBank/DDBJ databases">
        <title>Draft genome sequence of the planktic cyanobacteria Tychonema bourrellyi isolated from alpine lentic freshwater.</title>
        <authorList>
            <person name="Tett A."/>
            <person name="Armanini F."/>
            <person name="Asnicar F."/>
            <person name="Boscaini A."/>
            <person name="Pasolli E."/>
            <person name="Zolfo M."/>
            <person name="Donati C."/>
            <person name="Salmaso N."/>
            <person name="Segata N."/>
        </authorList>
    </citation>
    <scope>NUCLEOTIDE SEQUENCE</scope>
    <source>
        <strain evidence="7">FEM_GT703</strain>
    </source>
</reference>
<evidence type="ECO:0000256" key="1">
    <source>
        <dbReference type="ARBA" id="ARBA00004922"/>
    </source>
</evidence>
<accession>A0A2G4F456</accession>
<organism evidence="7 8">
    <name type="scientific">Tychonema bourrellyi FEM_GT703</name>
    <dbReference type="NCBI Taxonomy" id="2040638"/>
    <lineage>
        <taxon>Bacteria</taxon>
        <taxon>Bacillati</taxon>
        <taxon>Cyanobacteriota</taxon>
        <taxon>Cyanophyceae</taxon>
        <taxon>Oscillatoriophycideae</taxon>
        <taxon>Oscillatoriales</taxon>
        <taxon>Microcoleaceae</taxon>
        <taxon>Tychonema</taxon>
    </lineage>
</organism>
<dbReference type="Pfam" id="PF00535">
    <property type="entry name" value="Glycos_transf_2"/>
    <property type="match status" value="2"/>
</dbReference>
<protein>
    <recommendedName>
        <fullName evidence="9">Glycosyl transferase</fullName>
    </recommendedName>
</protein>
<dbReference type="RefSeq" id="WP_096829785.1">
    <property type="nucleotide sequence ID" value="NZ_NXIB02000025.1"/>
</dbReference>
<feature type="domain" description="O-GlcNAc transferase C-terminal" evidence="6">
    <location>
        <begin position="1207"/>
        <end position="1402"/>
    </location>
</feature>
<dbReference type="InterPro" id="IPR029044">
    <property type="entry name" value="Nucleotide-diphossugar_trans"/>
</dbReference>
<dbReference type="EMBL" id="NXIB02000025">
    <property type="protein sequence ID" value="PHX56267.1"/>
    <property type="molecule type" value="Genomic_DNA"/>
</dbReference>
<name>A0A2G4F456_9CYAN</name>
<dbReference type="GO" id="GO:0016740">
    <property type="term" value="F:transferase activity"/>
    <property type="evidence" value="ECO:0007669"/>
    <property type="project" value="UniProtKB-KW"/>
</dbReference>
<evidence type="ECO:0000259" key="6">
    <source>
        <dbReference type="Pfam" id="PF13844"/>
    </source>
</evidence>
<dbReference type="OrthoDB" id="435926at2"/>
<dbReference type="Proteomes" id="UP000226442">
    <property type="component" value="Unassembled WGS sequence"/>
</dbReference>
<proteinExistence type="predicted"/>
<dbReference type="Pfam" id="PF13844">
    <property type="entry name" value="Glyco_transf_41"/>
    <property type="match status" value="1"/>
</dbReference>
<keyword evidence="3" id="KW-0677">Repeat</keyword>
<sequence length="1875" mass="214353">MLSVIVFSKHRPLQLQSYLESLLYYSGLEERSIYVLYKETGGISYWELIKKYQKVNWIEETNFLSDLKNIFKYVKPYVLWGCDDVFYKSIFDLKICIKALSEKPELFGFSLRIGRNIQPYPELINQKDFLMWDWTRVELPHQSYEAGISDWAYPWEVSGSIYRKSDISEFLKLSNQPFNPNYLESNVADYCNRTKLSQKRKYLACFEQSKCLTLTINRVQETHKNAFWTTKKTDVDSLFKFFQSGYKLNWKKYHNCQNPSVHVGSDYFELEVKKLEGKSVPKISVIIPCYNQGRYLYEALESVVKQTYQNFEVIIVNDGSTDNTQEVAEEFIRIHPQYLIKLIAQANSGQPAIPRNRGISEAKGEYILPLDADDLIAPTMLEECLNLLETNTSVAIAYSDRQDFGESTQLICAGNYDFSKLIHANHISYCALYRKTVWENIGGYRTNVKGCEDWDFWIAAGIRGYFGYRIPKPLFKYRNNHTGLYQEVVRNYKNIFAQIIINNREAYKREEFSVSEILLHKISTQGLDVNLAKTSTVSLAYTAEKNDLSGVNTPLISVIIPCYNHATLLREAVESVVSQTYPNWECIIVNDGSSDDTSNFANYLIQLYPQKSLRLIDKPNTGPADSRNVGVQQSSGKFILFLDADDKLHPKFIEECVEILLAKPQVGFVYTDVQHFGANCDFVTHGDFDANRFLRDNQAPATSLFRREIYEQVGGLKKVMKLGCEDWEFWVSAYEKGWLGDRLPKPYLYYRQHGDGSSRTQKMAAERAKLDLMRATIINLHSQLYKPEEVRWSQQILQQHGNLISDELVQVNKPEQFLTSLSQYVGEYQKDQANEVSLANIRQSRQQLADYWLNLPVEQLPNAYASDLGKAHQILLHSNIKNESLTDTEQTLIDRLTAHLSQGIQTPKDINYLLAAALYRRADQLRLKYENAAIPNWFINDYLKFMFAAPMLFQEIGEADNYCRYVQGWVSYLHSNIFKNQNSQVWRDIAWFFTQSANFIPLYFNSENLKDIYTKRGDIIEYAMKNRGSAIDCIFPARLANRQKIRLGVLTKHFGAMTETFATLPAFEYLNREQFEIILYAVNLDGNKLEQYCQSRADRLVKLSNDLSSQVQHIRADDLDILLIATNITAVTHPISLLALHRLARVQTTCFNSPITTGMRHIDYYIAGKLMEPTPNGQEHYREQLATIDGPGCCFSYTLEPYTPSIKVTRNSIGISEEYVVFISSANLYKLVPELRETWAKILAAVPNSVLFLMPFGPSWTNHYPGGAFVNNMKAVFAKYGIDSERLRVLKSFPNRADVKEVLKLADVYLDSYPYAGTTSLVDPLEVGLPSVVRDGDTLRSRMGAAVIRSLSMPDLITNSEASYIQLAVTLGTNPQLRQRYRQEIQQKMQANPACFDSVAYSGAIAQLFQELFGKWQTDHQATSRILQDSIPKVADLGDRLLNTVKLYQTNSSNVSAISQLRQIRKEIADFWLNVPADNLETTYKGDSGKTYQILLASGFQHQPMMEDEQRFLQQLTQISKGLVHPQAINALLAAMLYFPPGTMRIPEARNRLPHWLISDYEQVFEPENAVNSASSSDLLVKYIQSPQFANQLLGCVNLYRIDSCDASVVLELRQLRRQLADFWLTIPPEKLATFYQGEVRKGYQAILGCGLQAELMTEAEQQFLQQLTEISTGLVHPQAINALLGAMLYFVPGKMRVPNANTRLPNWLIDDYDKVFESAFAQTEQTIVKQDYLPQFINQLTGAINLYKIDPMAEPVLVNLRQIRQQISDLWLSVSEEQLEVLYRSDFGKGYKAILASGFINEPLNESERAVFNSLVAELSKGFGMPKAVNYLLATMLFCRPGQLRVEDAKTCLPGWLLADYEQFVGGAVKVAVK</sequence>